<dbReference type="PANTHER" id="PTHR15048">
    <property type="entry name" value="STARCH-BINDING DOMAIN-CONTAINING PROTEIN 1"/>
    <property type="match status" value="1"/>
</dbReference>
<reference evidence="2" key="2">
    <citation type="submission" date="2017-06" db="EMBL/GenBank/DDBJ databases">
        <title>WGS assembly of Brachypodium distachyon.</title>
        <authorList>
            <consortium name="The International Brachypodium Initiative"/>
            <person name="Lucas S."/>
            <person name="Harmon-Smith M."/>
            <person name="Lail K."/>
            <person name="Tice H."/>
            <person name="Grimwood J."/>
            <person name="Bruce D."/>
            <person name="Barry K."/>
            <person name="Shu S."/>
            <person name="Lindquist E."/>
            <person name="Wang M."/>
            <person name="Pitluck S."/>
            <person name="Vogel J.P."/>
            <person name="Garvin D.F."/>
            <person name="Mockler T.C."/>
            <person name="Schmutz J."/>
            <person name="Rokhsar D."/>
            <person name="Bevan M.W."/>
        </authorList>
    </citation>
    <scope>NUCLEOTIDE SEQUENCE</scope>
    <source>
        <strain evidence="2">Bd21</strain>
    </source>
</reference>
<dbReference type="InterPro" id="IPR002044">
    <property type="entry name" value="CBM20"/>
</dbReference>
<dbReference type="PROSITE" id="PS51166">
    <property type="entry name" value="CBM20"/>
    <property type="match status" value="1"/>
</dbReference>
<gene>
    <name evidence="3" type="primary">LOC100835703</name>
    <name evidence="2" type="ORF">BRADI_2g55380v3</name>
</gene>
<feature type="domain" description="CBM20" evidence="1">
    <location>
        <begin position="89"/>
        <end position="191"/>
    </location>
</feature>
<evidence type="ECO:0000313" key="4">
    <source>
        <dbReference type="Proteomes" id="UP000008810"/>
    </source>
</evidence>
<dbReference type="GO" id="GO:2001070">
    <property type="term" value="F:starch binding"/>
    <property type="evidence" value="ECO:0007669"/>
    <property type="project" value="InterPro"/>
</dbReference>
<reference evidence="3" key="3">
    <citation type="submission" date="2018-08" db="UniProtKB">
        <authorList>
            <consortium name="EnsemblPlants"/>
        </authorList>
    </citation>
    <scope>IDENTIFICATION</scope>
    <source>
        <strain evidence="3">cv. Bd21</strain>
    </source>
</reference>
<reference evidence="2 3" key="1">
    <citation type="journal article" date="2010" name="Nature">
        <title>Genome sequencing and analysis of the model grass Brachypodium distachyon.</title>
        <authorList>
            <consortium name="International Brachypodium Initiative"/>
        </authorList>
    </citation>
    <scope>NUCLEOTIDE SEQUENCE [LARGE SCALE GENOMIC DNA]</scope>
    <source>
        <strain evidence="2 3">Bd21</strain>
    </source>
</reference>
<dbReference type="SMART" id="SM01065">
    <property type="entry name" value="CBM_2"/>
    <property type="match status" value="1"/>
</dbReference>
<dbReference type="eggNOG" id="ENOG502QU99">
    <property type="taxonomic scope" value="Eukaryota"/>
</dbReference>
<protein>
    <recommendedName>
        <fullName evidence="1">CBM20 domain-containing protein</fullName>
    </recommendedName>
</protein>
<dbReference type="EnsemblPlants" id="KQK10651">
    <property type="protein sequence ID" value="KQK10651"/>
    <property type="gene ID" value="BRADI_2g55380v3"/>
</dbReference>
<proteinExistence type="predicted"/>
<evidence type="ECO:0000313" key="2">
    <source>
        <dbReference type="EMBL" id="KQK10651.1"/>
    </source>
</evidence>
<organism evidence="2">
    <name type="scientific">Brachypodium distachyon</name>
    <name type="common">Purple false brome</name>
    <name type="synonym">Trachynia distachya</name>
    <dbReference type="NCBI Taxonomy" id="15368"/>
    <lineage>
        <taxon>Eukaryota</taxon>
        <taxon>Viridiplantae</taxon>
        <taxon>Streptophyta</taxon>
        <taxon>Embryophyta</taxon>
        <taxon>Tracheophyta</taxon>
        <taxon>Spermatophyta</taxon>
        <taxon>Magnoliopsida</taxon>
        <taxon>Liliopsida</taxon>
        <taxon>Poales</taxon>
        <taxon>Poaceae</taxon>
        <taxon>BOP clade</taxon>
        <taxon>Pooideae</taxon>
        <taxon>Stipodae</taxon>
        <taxon>Brachypodieae</taxon>
        <taxon>Brachypodium</taxon>
    </lineage>
</organism>
<dbReference type="InterPro" id="IPR013784">
    <property type="entry name" value="Carb-bd-like_fold"/>
</dbReference>
<dbReference type="CDD" id="cd05467">
    <property type="entry name" value="CBM20"/>
    <property type="match status" value="1"/>
</dbReference>
<dbReference type="STRING" id="15368.I1HTI6"/>
<dbReference type="InterPro" id="IPR013783">
    <property type="entry name" value="Ig-like_fold"/>
</dbReference>
<name>I1HTI6_BRADI</name>
<keyword evidence="4" id="KW-1185">Reference proteome</keyword>
<dbReference type="FunCoup" id="I1HTI6">
    <property type="interactions" value="4"/>
</dbReference>
<dbReference type="Gene3D" id="2.60.40.10">
    <property type="entry name" value="Immunoglobulins"/>
    <property type="match status" value="1"/>
</dbReference>
<dbReference type="AlphaFoldDB" id="I1HTI6"/>
<dbReference type="OMA" id="MMVANET"/>
<evidence type="ECO:0000313" key="3">
    <source>
        <dbReference type="EnsemblPlants" id="KQK10651"/>
    </source>
</evidence>
<dbReference type="EMBL" id="CM000881">
    <property type="protein sequence ID" value="KQK10651.1"/>
    <property type="molecule type" value="Genomic_DNA"/>
</dbReference>
<evidence type="ECO:0000259" key="1">
    <source>
        <dbReference type="PROSITE" id="PS51166"/>
    </source>
</evidence>
<dbReference type="OrthoDB" id="550577at2759"/>
<dbReference type="GeneID" id="100835703"/>
<dbReference type="SUPFAM" id="SSF49452">
    <property type="entry name" value="Starch-binding domain-like"/>
    <property type="match status" value="1"/>
</dbReference>
<sequence>MEAAAAVAWRGGALARARRPGARTRLHGVGAGAGPGTRRRFPVAVSSLGERPSAPSRNAAVMVALEIALVDEGVASTAVLPPPPDVSSPDPVKTVQVKFVLQKQCAFGQQFIVVGDDPALGLWDPTKATVLDWSEGHVWTAKKDLPASKSIEFKFLLRDPSGQVCWQHGCNRTLQITETSNVLVVHEDWDDAECQKLSEEVDVSIGADVIFAGSDDPLLDENQEHSNGVMTVVSTDSEKTSAVVIDASLLPRERMWVNGANQSQSTLDQKVPEVLRRRANMVAQNGNPAAAAGDHDGRIILYEEGAPAGNRLAGMFENDIVWIRKALQRLLRSVGLRIGTRKT</sequence>
<dbReference type="FunFam" id="2.60.40.10:FF:000552">
    <property type="entry name" value="Related to glucoamylase"/>
    <property type="match status" value="1"/>
</dbReference>
<dbReference type="Pfam" id="PF00686">
    <property type="entry name" value="CBM_20"/>
    <property type="match status" value="1"/>
</dbReference>
<dbReference type="PANTHER" id="PTHR15048:SF0">
    <property type="entry name" value="STARCH-BINDING DOMAIN-CONTAINING PROTEIN 1"/>
    <property type="match status" value="1"/>
</dbReference>
<dbReference type="RefSeq" id="XP_010232573.1">
    <property type="nucleotide sequence ID" value="XM_010234271.3"/>
</dbReference>
<dbReference type="ExpressionAtlas" id="I1HTI6">
    <property type="expression patterns" value="baseline and differential"/>
</dbReference>
<dbReference type="Gramene" id="KQK10651">
    <property type="protein sequence ID" value="KQK10651"/>
    <property type="gene ID" value="BRADI_2g55380v3"/>
</dbReference>
<dbReference type="Proteomes" id="UP000008810">
    <property type="component" value="Chromosome 2"/>
</dbReference>
<accession>I1HTI6</accession>